<dbReference type="NCBIfam" id="NF002077">
    <property type="entry name" value="PRK00913.2-4"/>
    <property type="match status" value="1"/>
</dbReference>
<dbReference type="Gene3D" id="3.40.220.10">
    <property type="entry name" value="Leucine Aminopeptidase, subunit E, domain 1"/>
    <property type="match status" value="1"/>
</dbReference>
<dbReference type="RefSeq" id="WP_183359555.1">
    <property type="nucleotide sequence ID" value="NZ_BLXZ01000001.1"/>
</dbReference>
<keyword evidence="4 8" id="KW-0031">Aminopeptidase</keyword>
<comment type="cofactor">
    <cofactor evidence="8">
        <name>Mn(2+)</name>
        <dbReference type="ChEBI" id="CHEBI:29035"/>
    </cofactor>
    <text evidence="8">Binds 2 manganese ions per subunit.</text>
</comment>
<feature type="binding site" evidence="8">
    <location>
        <position position="346"/>
    </location>
    <ligand>
        <name>Mn(2+)</name>
        <dbReference type="ChEBI" id="CHEBI:29035"/>
        <label>2</label>
    </ligand>
</feature>
<comment type="subcellular location">
    <subcellularLocation>
        <location evidence="8">Cytoplasm</location>
    </subcellularLocation>
</comment>
<feature type="binding site" evidence="8">
    <location>
        <position position="346"/>
    </location>
    <ligand>
        <name>Mn(2+)</name>
        <dbReference type="ChEBI" id="CHEBI:29035"/>
        <label>1</label>
    </ligand>
</feature>
<feature type="binding site" evidence="8">
    <location>
        <position position="344"/>
    </location>
    <ligand>
        <name>Mn(2+)</name>
        <dbReference type="ChEBI" id="CHEBI:29035"/>
        <label>1</label>
    </ligand>
</feature>
<comment type="catalytic activity">
    <reaction evidence="1 8">
        <text>Release of an N-terminal amino acid, Xaa-|-Yaa-, in which Xaa is preferably Leu, but may be other amino acids including Pro although not Arg or Lys, and Yaa may be Pro. Amino acid amides and methyl esters are also readily hydrolyzed, but rates on arylamides are exceedingly low.</text>
        <dbReference type="EC" id="3.4.11.1"/>
    </reaction>
</comment>
<dbReference type="GO" id="GO:0005737">
    <property type="term" value="C:cytoplasm"/>
    <property type="evidence" value="ECO:0007669"/>
    <property type="project" value="UniProtKB-SubCell"/>
</dbReference>
<keyword evidence="6 8" id="KW-0378">Hydrolase</keyword>
<evidence type="ECO:0000259" key="9">
    <source>
        <dbReference type="PROSITE" id="PS00631"/>
    </source>
</evidence>
<dbReference type="GO" id="GO:0070006">
    <property type="term" value="F:metalloaminopeptidase activity"/>
    <property type="evidence" value="ECO:0007669"/>
    <property type="project" value="InterPro"/>
</dbReference>
<evidence type="ECO:0000313" key="10">
    <source>
        <dbReference type="EMBL" id="GFO67038.1"/>
    </source>
</evidence>
<comment type="caution">
    <text evidence="10">The sequence shown here is derived from an EMBL/GenBank/DDBJ whole genome shotgun (WGS) entry which is preliminary data.</text>
</comment>
<dbReference type="PROSITE" id="PS00631">
    <property type="entry name" value="CYTOSOL_AP"/>
    <property type="match status" value="1"/>
</dbReference>
<dbReference type="NCBIfam" id="NF002074">
    <property type="entry name" value="PRK00913.1-4"/>
    <property type="match status" value="1"/>
</dbReference>
<dbReference type="EC" id="3.4.11.10" evidence="8"/>
<evidence type="ECO:0000256" key="4">
    <source>
        <dbReference type="ARBA" id="ARBA00022438"/>
    </source>
</evidence>
<keyword evidence="8" id="KW-0963">Cytoplasm</keyword>
<keyword evidence="7 8" id="KW-0464">Manganese</keyword>
<organism evidence="10 11">
    <name type="scientific">Geomonas limicola</name>
    <dbReference type="NCBI Taxonomy" id="2740186"/>
    <lineage>
        <taxon>Bacteria</taxon>
        <taxon>Pseudomonadati</taxon>
        <taxon>Thermodesulfobacteriota</taxon>
        <taxon>Desulfuromonadia</taxon>
        <taxon>Geobacterales</taxon>
        <taxon>Geobacteraceae</taxon>
        <taxon>Geomonas</taxon>
    </lineage>
</organism>
<evidence type="ECO:0000256" key="3">
    <source>
        <dbReference type="ARBA" id="ARBA00009528"/>
    </source>
</evidence>
<comment type="similarity">
    <text evidence="3 8">Belongs to the peptidase M17 family.</text>
</comment>
<dbReference type="InterPro" id="IPR043472">
    <property type="entry name" value="Macro_dom-like"/>
</dbReference>
<evidence type="ECO:0000256" key="7">
    <source>
        <dbReference type="ARBA" id="ARBA00023211"/>
    </source>
</evidence>
<evidence type="ECO:0000256" key="6">
    <source>
        <dbReference type="ARBA" id="ARBA00022801"/>
    </source>
</evidence>
<sequence>MNIAVTSDNPLQLTCSALVVGIFEDAQTDLTRDCNAALDGLLDRLASGREFTGKAGSSRLLHSLGRLPAERIVLVGLGKQAELTAEKLRQAAGVAMQALKTARVASFASALPWAATFPEALEAIASGTYLGSYSFDAYKTKDKEERFGFEAATLLLPPDFDQDAAGEGLRRSEILCGGVKLARDLVSQPGNVVNTGYLADTARELAGRHGLSFRVYELDELTQMGLNALIAVGKGSVEPPRLIVVEYQGAPEPGNPVVLVGKGITFDSGGISLKPGAGMEEMKTDMAGSAAVLGTLEAVAGLKLPVNLVGIIPTAENMPDGKSFRPGDVLTSYSGLTIEITNTDAEGRLILCDALHFAQQYQPAALIDLATLTGACVVALGHEATGLIANDDQLAEALKSAAGRTGERVWQLPVFDEYGENMKSDIADLKNAGSRDAGASKAGWFLKQFVGQSPWAHLDIAGTAWSDKARSYCPKGATGVGVRLLVDYLQNR</sequence>
<feature type="binding site" evidence="8">
    <location>
        <position position="262"/>
    </location>
    <ligand>
        <name>Mn(2+)</name>
        <dbReference type="ChEBI" id="CHEBI:29035"/>
        <label>2</label>
    </ligand>
</feature>
<reference evidence="11" key="1">
    <citation type="submission" date="2020-06" db="EMBL/GenBank/DDBJ databases">
        <title>Draft genomic sequecing of Geomonas sp. Red745.</title>
        <authorList>
            <person name="Itoh H."/>
            <person name="Xu Z.X."/>
            <person name="Ushijima N."/>
            <person name="Masuda Y."/>
            <person name="Shiratori Y."/>
            <person name="Senoo K."/>
        </authorList>
    </citation>
    <scope>NUCLEOTIDE SEQUENCE [LARGE SCALE GENOMIC DNA]</scope>
    <source>
        <strain evidence="11">Red745</strain>
    </source>
</reference>
<proteinExistence type="inferred from homology"/>
<comment type="catalytic activity">
    <reaction evidence="2 8">
        <text>Release of an N-terminal amino acid, preferentially leucine, but not glutamic or aspartic acids.</text>
        <dbReference type="EC" id="3.4.11.10"/>
    </reaction>
</comment>
<evidence type="ECO:0000256" key="5">
    <source>
        <dbReference type="ARBA" id="ARBA00022670"/>
    </source>
</evidence>
<feature type="active site" evidence="8">
    <location>
        <position position="348"/>
    </location>
</feature>
<feature type="binding site" evidence="8">
    <location>
        <position position="267"/>
    </location>
    <ligand>
        <name>Mn(2+)</name>
        <dbReference type="ChEBI" id="CHEBI:29035"/>
        <label>1</label>
    </ligand>
</feature>
<dbReference type="AlphaFoldDB" id="A0A6V8N3B7"/>
<keyword evidence="11" id="KW-1185">Reference proteome</keyword>
<dbReference type="EMBL" id="BLXZ01000001">
    <property type="protein sequence ID" value="GFO67038.1"/>
    <property type="molecule type" value="Genomic_DNA"/>
</dbReference>
<dbReference type="SUPFAM" id="SSF52949">
    <property type="entry name" value="Macro domain-like"/>
    <property type="match status" value="1"/>
</dbReference>
<evidence type="ECO:0000313" key="11">
    <source>
        <dbReference type="Proteomes" id="UP000587586"/>
    </source>
</evidence>
<dbReference type="SUPFAM" id="SSF53187">
    <property type="entry name" value="Zn-dependent exopeptidases"/>
    <property type="match status" value="1"/>
</dbReference>
<dbReference type="Pfam" id="PF02789">
    <property type="entry name" value="Peptidase_M17_N"/>
    <property type="match status" value="1"/>
</dbReference>
<dbReference type="GO" id="GO:0030145">
    <property type="term" value="F:manganese ion binding"/>
    <property type="evidence" value="ECO:0007669"/>
    <property type="project" value="UniProtKB-UniRule"/>
</dbReference>
<evidence type="ECO:0000256" key="2">
    <source>
        <dbReference type="ARBA" id="ARBA00000967"/>
    </source>
</evidence>
<dbReference type="GO" id="GO:0006508">
    <property type="term" value="P:proteolysis"/>
    <property type="evidence" value="ECO:0007669"/>
    <property type="project" value="UniProtKB-KW"/>
</dbReference>
<dbReference type="NCBIfam" id="NF002073">
    <property type="entry name" value="PRK00913.1-2"/>
    <property type="match status" value="1"/>
</dbReference>
<protein>
    <recommendedName>
        <fullName evidence="8">Probable cytosol aminopeptidase</fullName>
        <ecNumber evidence="8">3.4.11.1</ecNumber>
    </recommendedName>
    <alternativeName>
        <fullName evidence="8">Leucine aminopeptidase</fullName>
        <shortName evidence="8">LAP</shortName>
        <ecNumber evidence="8">3.4.11.10</ecNumber>
    </alternativeName>
    <alternativeName>
        <fullName evidence="8">Leucyl aminopeptidase</fullName>
    </alternativeName>
</protein>
<dbReference type="InterPro" id="IPR023042">
    <property type="entry name" value="Peptidase_M17_leu_NH2_pept"/>
</dbReference>
<dbReference type="InterPro" id="IPR008283">
    <property type="entry name" value="Peptidase_M17_N"/>
</dbReference>
<feature type="binding site" evidence="8">
    <location>
        <position position="285"/>
    </location>
    <ligand>
        <name>Mn(2+)</name>
        <dbReference type="ChEBI" id="CHEBI:29035"/>
        <label>2</label>
    </ligand>
</feature>
<dbReference type="InterPro" id="IPR011356">
    <property type="entry name" value="Leucine_aapep/pepB"/>
</dbReference>
<dbReference type="CDD" id="cd00433">
    <property type="entry name" value="Peptidase_M17"/>
    <property type="match status" value="1"/>
</dbReference>
<dbReference type="HAMAP" id="MF_00181">
    <property type="entry name" value="Cytosol_peptidase_M17"/>
    <property type="match status" value="1"/>
</dbReference>
<dbReference type="InterPro" id="IPR000819">
    <property type="entry name" value="Peptidase_M17_C"/>
</dbReference>
<keyword evidence="8" id="KW-0479">Metal-binding</keyword>
<dbReference type="EC" id="3.4.11.1" evidence="8"/>
<dbReference type="PANTHER" id="PTHR11963:SF23">
    <property type="entry name" value="CYTOSOL AMINOPEPTIDASE"/>
    <property type="match status" value="1"/>
</dbReference>
<dbReference type="Proteomes" id="UP000587586">
    <property type="component" value="Unassembled WGS sequence"/>
</dbReference>
<evidence type="ECO:0000256" key="8">
    <source>
        <dbReference type="HAMAP-Rule" id="MF_00181"/>
    </source>
</evidence>
<keyword evidence="5 8" id="KW-0645">Protease</keyword>
<feature type="active site" evidence="8">
    <location>
        <position position="274"/>
    </location>
</feature>
<dbReference type="PANTHER" id="PTHR11963">
    <property type="entry name" value="LEUCINE AMINOPEPTIDASE-RELATED"/>
    <property type="match status" value="1"/>
</dbReference>
<dbReference type="Pfam" id="PF00883">
    <property type="entry name" value="Peptidase_M17"/>
    <property type="match status" value="1"/>
</dbReference>
<feature type="binding site" evidence="8">
    <location>
        <position position="267"/>
    </location>
    <ligand>
        <name>Mn(2+)</name>
        <dbReference type="ChEBI" id="CHEBI:29035"/>
        <label>2</label>
    </ligand>
</feature>
<gene>
    <name evidence="8 10" type="primary">pepA</name>
    <name evidence="10" type="ORF">GMLC_06170</name>
</gene>
<feature type="domain" description="Cytosol aminopeptidase" evidence="9">
    <location>
        <begin position="342"/>
        <end position="349"/>
    </location>
</feature>
<comment type="function">
    <text evidence="8">Presumably involved in the processing and regular turnover of intracellular proteins. Catalyzes the removal of unsubstituted N-terminal amino acids from various peptides.</text>
</comment>
<accession>A0A6V8N3B7</accession>
<evidence type="ECO:0000256" key="1">
    <source>
        <dbReference type="ARBA" id="ARBA00000135"/>
    </source>
</evidence>
<name>A0A6V8N3B7_9BACT</name>
<dbReference type="PRINTS" id="PR00481">
    <property type="entry name" value="LAMNOPPTDASE"/>
</dbReference>
<dbReference type="Gene3D" id="3.40.630.10">
    <property type="entry name" value="Zn peptidases"/>
    <property type="match status" value="1"/>
</dbReference>
<dbReference type="NCBIfam" id="NF002083">
    <property type="entry name" value="PRK00913.3-5"/>
    <property type="match status" value="1"/>
</dbReference>